<name>A0ABN3DVT3_9MICO</name>
<organism evidence="1 2">
    <name type="scientific">Herbiconiux moechotypicola</name>
    <dbReference type="NCBI Taxonomy" id="637393"/>
    <lineage>
        <taxon>Bacteria</taxon>
        <taxon>Bacillati</taxon>
        <taxon>Actinomycetota</taxon>
        <taxon>Actinomycetes</taxon>
        <taxon>Micrococcales</taxon>
        <taxon>Microbacteriaceae</taxon>
        <taxon>Herbiconiux</taxon>
    </lineage>
</organism>
<dbReference type="Proteomes" id="UP001500929">
    <property type="component" value="Unassembled WGS sequence"/>
</dbReference>
<protein>
    <recommendedName>
        <fullName evidence="3">Glycosyltransferase</fullName>
    </recommendedName>
</protein>
<evidence type="ECO:0008006" key="3">
    <source>
        <dbReference type="Google" id="ProtNLM"/>
    </source>
</evidence>
<sequence length="273" mass="30989">MLRARLEPLVKRLIRRRMLAGRFDSTTFELQPAATPQTPAQPVLMCLWNRPGRLGDVLEMLDAQTGTPGGVELYLWNNNKLDHEHYLGVLRAATASGALQRVHIVRTPYNLGSMARWYQARAIARIQGPGPVIVIDDDENLEPGFVATALAHYAPKSIHAWWAWQVKGAYFDRVEAAEGDPIDHVGPGGSVTDSSLFLDDRFFTTMPERFWMLDDLWLTWYAKKAGWSLEKLPVHIEFVLHETNQYHAQIDLKQEFFEYLYGAPGESLTTNTP</sequence>
<evidence type="ECO:0000313" key="2">
    <source>
        <dbReference type="Proteomes" id="UP001500929"/>
    </source>
</evidence>
<dbReference type="InterPro" id="IPR029044">
    <property type="entry name" value="Nucleotide-diphossugar_trans"/>
</dbReference>
<accession>A0ABN3DVT3</accession>
<keyword evidence="2" id="KW-1185">Reference proteome</keyword>
<evidence type="ECO:0000313" key="1">
    <source>
        <dbReference type="EMBL" id="GAA2242307.1"/>
    </source>
</evidence>
<dbReference type="EMBL" id="BAAAQY010000009">
    <property type="protein sequence ID" value="GAA2242307.1"/>
    <property type="molecule type" value="Genomic_DNA"/>
</dbReference>
<gene>
    <name evidence="1" type="ORF">GCM10009851_29530</name>
</gene>
<proteinExistence type="predicted"/>
<dbReference type="RefSeq" id="WP_259480438.1">
    <property type="nucleotide sequence ID" value="NZ_BAAAQY010000009.1"/>
</dbReference>
<comment type="caution">
    <text evidence="1">The sequence shown here is derived from an EMBL/GenBank/DDBJ whole genome shotgun (WGS) entry which is preliminary data.</text>
</comment>
<dbReference type="SUPFAM" id="SSF53448">
    <property type="entry name" value="Nucleotide-diphospho-sugar transferases"/>
    <property type="match status" value="1"/>
</dbReference>
<reference evidence="1 2" key="1">
    <citation type="journal article" date="2019" name="Int. J. Syst. Evol. Microbiol.">
        <title>The Global Catalogue of Microorganisms (GCM) 10K type strain sequencing project: providing services to taxonomists for standard genome sequencing and annotation.</title>
        <authorList>
            <consortium name="The Broad Institute Genomics Platform"/>
            <consortium name="The Broad Institute Genome Sequencing Center for Infectious Disease"/>
            <person name="Wu L."/>
            <person name="Ma J."/>
        </authorList>
    </citation>
    <scope>NUCLEOTIDE SEQUENCE [LARGE SCALE GENOMIC DNA]</scope>
    <source>
        <strain evidence="1 2">JCM 16117</strain>
    </source>
</reference>